<keyword evidence="4" id="KW-1185">Reference proteome</keyword>
<dbReference type="Proteomes" id="UP000280296">
    <property type="component" value="Unassembled WGS sequence"/>
</dbReference>
<dbReference type="InterPro" id="IPR027417">
    <property type="entry name" value="P-loop_NTPase"/>
</dbReference>
<evidence type="ECO:0000259" key="2">
    <source>
        <dbReference type="SMART" id="SM00382"/>
    </source>
</evidence>
<name>A0A432MN01_9BACT</name>
<dbReference type="OrthoDB" id="9783370at2"/>
<reference evidence="3 4" key="2">
    <citation type="submission" date="2019-01" db="EMBL/GenBank/DDBJ databases">
        <title>Tautonia sociabilis, a novel thermotolerant planctomycete of Isosphaeraceae family, isolated from a 4000 m deep subterranean habitat.</title>
        <authorList>
            <person name="Kovaleva O.L."/>
            <person name="Elcheninov A.G."/>
            <person name="Van Heerden E."/>
            <person name="Toshchakov S.V."/>
            <person name="Novikov A."/>
            <person name="Bonch-Osmolovskaya E.A."/>
            <person name="Kublanov I.V."/>
        </authorList>
    </citation>
    <scope>NUCLEOTIDE SEQUENCE [LARGE SCALE GENOMIC DNA]</scope>
    <source>
        <strain evidence="3 4">GM2012</strain>
    </source>
</reference>
<dbReference type="InterPro" id="IPR049945">
    <property type="entry name" value="AAA_22"/>
</dbReference>
<evidence type="ECO:0000313" key="3">
    <source>
        <dbReference type="EMBL" id="RUL88813.1"/>
    </source>
</evidence>
<dbReference type="PANTHER" id="PTHR35894:SF1">
    <property type="entry name" value="PHOSPHORIBULOKINASE _ URIDINE KINASE FAMILY"/>
    <property type="match status" value="1"/>
</dbReference>
<accession>A0A432MN01</accession>
<dbReference type="EMBL" id="RYZH01000007">
    <property type="protein sequence ID" value="RUL88813.1"/>
    <property type="molecule type" value="Genomic_DNA"/>
</dbReference>
<dbReference type="SUPFAM" id="SSF52540">
    <property type="entry name" value="P-loop containing nucleoside triphosphate hydrolases"/>
    <property type="match status" value="1"/>
</dbReference>
<reference evidence="3 4" key="1">
    <citation type="submission" date="2018-12" db="EMBL/GenBank/DDBJ databases">
        <authorList>
            <person name="Toschakov S.V."/>
        </authorList>
    </citation>
    <scope>NUCLEOTIDE SEQUENCE [LARGE SCALE GENOMIC DNA]</scope>
    <source>
        <strain evidence="3 4">GM2012</strain>
    </source>
</reference>
<gene>
    <name evidence="3" type="ORF">TsocGM_05505</name>
</gene>
<dbReference type="Gene3D" id="3.40.50.300">
    <property type="entry name" value="P-loop containing nucleotide triphosphate hydrolases"/>
    <property type="match status" value="1"/>
</dbReference>
<dbReference type="AlphaFoldDB" id="A0A432MN01"/>
<organism evidence="3 4">
    <name type="scientific">Tautonia sociabilis</name>
    <dbReference type="NCBI Taxonomy" id="2080755"/>
    <lineage>
        <taxon>Bacteria</taxon>
        <taxon>Pseudomonadati</taxon>
        <taxon>Planctomycetota</taxon>
        <taxon>Planctomycetia</taxon>
        <taxon>Isosphaerales</taxon>
        <taxon>Isosphaeraceae</taxon>
        <taxon>Tautonia</taxon>
    </lineage>
</organism>
<dbReference type="InterPro" id="IPR003593">
    <property type="entry name" value="AAA+_ATPase"/>
</dbReference>
<protein>
    <submittedName>
        <fullName evidence="3">AAA family ATPase</fullName>
    </submittedName>
</protein>
<dbReference type="Pfam" id="PF13401">
    <property type="entry name" value="AAA_22"/>
    <property type="match status" value="1"/>
</dbReference>
<dbReference type="InterPro" id="IPR052026">
    <property type="entry name" value="ExeA_AAA_ATPase_DNA-bind"/>
</dbReference>
<dbReference type="CDD" id="cd00009">
    <property type="entry name" value="AAA"/>
    <property type="match status" value="1"/>
</dbReference>
<evidence type="ECO:0000313" key="4">
    <source>
        <dbReference type="Proteomes" id="UP000280296"/>
    </source>
</evidence>
<dbReference type="GO" id="GO:0016887">
    <property type="term" value="F:ATP hydrolysis activity"/>
    <property type="evidence" value="ECO:0007669"/>
    <property type="project" value="InterPro"/>
</dbReference>
<feature type="domain" description="AAA+ ATPase" evidence="2">
    <location>
        <begin position="66"/>
        <end position="212"/>
    </location>
</feature>
<dbReference type="PANTHER" id="PTHR35894">
    <property type="entry name" value="GENERAL SECRETION PATHWAY PROTEIN A-RELATED"/>
    <property type="match status" value="1"/>
</dbReference>
<evidence type="ECO:0000256" key="1">
    <source>
        <dbReference type="SAM" id="MobiDB-lite"/>
    </source>
</evidence>
<dbReference type="SMART" id="SM00382">
    <property type="entry name" value="AAA"/>
    <property type="match status" value="1"/>
</dbReference>
<comment type="caution">
    <text evidence="3">The sequence shown here is derived from an EMBL/GenBank/DDBJ whole genome shotgun (WGS) entry which is preliminary data.</text>
</comment>
<sequence>MRAAGRAPGASDRGAGPRRPREPIVYQDHFGLTALPFGESTDPSMMVPLPSREAARRRLRYGLEHGKGPALLFGPPGSGKTLVASALARELGGRSVLLGFPAMSPAELLAFLADELDGLERTARAEPPGMHATLRRLRGQLAGPAARGRPVLLVVDEAQLIEDPATFEALRLLQNLAGAGPPDLRLLLVGTPEVLLRLPPGLDDRLTARYGLGPLTEEESAAYVTGRLAAAGARRPLFDREQLAAMYRMADGLPRRLNRLADLALLLAFAEGLPRPDSRCLDLASREATPDPIAA</sequence>
<feature type="region of interest" description="Disordered" evidence="1">
    <location>
        <begin position="1"/>
        <end position="22"/>
    </location>
</feature>
<proteinExistence type="predicted"/>